<gene>
    <name evidence="1" type="ORF">PM001_LOCUS20428</name>
</gene>
<sequence length="76" mass="8667">MHDTCFLRGCSLARSDASDKLKLPFFTTLMRNVSQLPLTQETAFWHGNHYRLHSLVSEDKRLPVVDVAPFAVLHEA</sequence>
<evidence type="ECO:0000313" key="1">
    <source>
        <dbReference type="EMBL" id="CAK7935278.1"/>
    </source>
</evidence>
<name>A0AAV1UPW0_9STRA</name>
<organism evidence="1 2">
    <name type="scientific">Peronospora matthiolae</name>
    <dbReference type="NCBI Taxonomy" id="2874970"/>
    <lineage>
        <taxon>Eukaryota</taxon>
        <taxon>Sar</taxon>
        <taxon>Stramenopiles</taxon>
        <taxon>Oomycota</taxon>
        <taxon>Peronosporomycetes</taxon>
        <taxon>Peronosporales</taxon>
        <taxon>Peronosporaceae</taxon>
        <taxon>Peronospora</taxon>
    </lineage>
</organism>
<dbReference type="Proteomes" id="UP001162060">
    <property type="component" value="Unassembled WGS sequence"/>
</dbReference>
<protein>
    <submittedName>
        <fullName evidence="1">Uncharacterized protein</fullName>
    </submittedName>
</protein>
<dbReference type="EMBL" id="CAKLBY020000221">
    <property type="protein sequence ID" value="CAK7935278.1"/>
    <property type="molecule type" value="Genomic_DNA"/>
</dbReference>
<evidence type="ECO:0000313" key="2">
    <source>
        <dbReference type="Proteomes" id="UP001162060"/>
    </source>
</evidence>
<reference evidence="1" key="1">
    <citation type="submission" date="2024-01" db="EMBL/GenBank/DDBJ databases">
        <authorList>
            <person name="Webb A."/>
        </authorList>
    </citation>
    <scope>NUCLEOTIDE SEQUENCE</scope>
    <source>
        <strain evidence="1">Pm1</strain>
    </source>
</reference>
<dbReference type="AlphaFoldDB" id="A0AAV1UPW0"/>
<proteinExistence type="predicted"/>
<accession>A0AAV1UPW0</accession>
<comment type="caution">
    <text evidence="1">The sequence shown here is derived from an EMBL/GenBank/DDBJ whole genome shotgun (WGS) entry which is preliminary data.</text>
</comment>